<evidence type="ECO:0000256" key="5">
    <source>
        <dbReference type="ARBA" id="ARBA00022729"/>
    </source>
</evidence>
<evidence type="ECO:0000259" key="19">
    <source>
        <dbReference type="PROSITE" id="PS50261"/>
    </source>
</evidence>
<dbReference type="Pfam" id="PF01825">
    <property type="entry name" value="GPS"/>
    <property type="match status" value="1"/>
</dbReference>
<evidence type="ECO:0000256" key="1">
    <source>
        <dbReference type="ARBA" id="ARBA00004651"/>
    </source>
</evidence>
<keyword evidence="12" id="KW-0325">Glycoprotein</keyword>
<dbReference type="Pfam" id="PF16489">
    <property type="entry name" value="GAIN"/>
    <property type="match status" value="1"/>
</dbReference>
<keyword evidence="3" id="KW-1003">Cell membrane</keyword>
<keyword evidence="6" id="KW-0677">Repeat</keyword>
<proteinExistence type="inferred from homology"/>
<keyword evidence="11" id="KW-0675">Receptor</keyword>
<keyword evidence="10" id="KW-1015">Disulfide bond</keyword>
<keyword evidence="8" id="KW-0297">G-protein coupled receptor</keyword>
<dbReference type="Pfam" id="PF01390">
    <property type="entry name" value="SEA"/>
    <property type="match status" value="1"/>
</dbReference>
<dbReference type="CDD" id="cd00096">
    <property type="entry name" value="Ig"/>
    <property type="match status" value="1"/>
</dbReference>
<keyword evidence="4 15" id="KW-0812">Transmembrane</keyword>
<organism evidence="21 22">
    <name type="scientific">Sinanodonta woodiana</name>
    <name type="common">Chinese pond mussel</name>
    <name type="synonym">Anodonta woodiana</name>
    <dbReference type="NCBI Taxonomy" id="1069815"/>
    <lineage>
        <taxon>Eukaryota</taxon>
        <taxon>Metazoa</taxon>
        <taxon>Spiralia</taxon>
        <taxon>Lophotrochozoa</taxon>
        <taxon>Mollusca</taxon>
        <taxon>Bivalvia</taxon>
        <taxon>Autobranchia</taxon>
        <taxon>Heteroconchia</taxon>
        <taxon>Palaeoheterodonta</taxon>
        <taxon>Unionida</taxon>
        <taxon>Unionoidea</taxon>
        <taxon>Unionidae</taxon>
        <taxon>Unioninae</taxon>
        <taxon>Sinanodonta</taxon>
    </lineage>
</organism>
<evidence type="ECO:0000256" key="15">
    <source>
        <dbReference type="SAM" id="Phobius"/>
    </source>
</evidence>
<feature type="transmembrane region" description="Helical" evidence="15">
    <location>
        <begin position="898"/>
        <end position="921"/>
    </location>
</feature>
<dbReference type="InterPro" id="IPR003599">
    <property type="entry name" value="Ig_sub"/>
</dbReference>
<feature type="region of interest" description="Disordered" evidence="14">
    <location>
        <begin position="951"/>
        <end position="983"/>
    </location>
</feature>
<dbReference type="InterPro" id="IPR003598">
    <property type="entry name" value="Ig_sub2"/>
</dbReference>
<dbReference type="Gene3D" id="3.30.70.960">
    <property type="entry name" value="SEA domain"/>
    <property type="match status" value="1"/>
</dbReference>
<dbReference type="Pfam" id="PF00002">
    <property type="entry name" value="7tm_2"/>
    <property type="match status" value="1"/>
</dbReference>
<dbReference type="EMBL" id="JBJQND010000003">
    <property type="protein sequence ID" value="KAL3883175.1"/>
    <property type="molecule type" value="Genomic_DNA"/>
</dbReference>
<dbReference type="InterPro" id="IPR057244">
    <property type="entry name" value="GAIN_B"/>
</dbReference>
<feature type="domain" description="SEA" evidence="16">
    <location>
        <begin position="3"/>
        <end position="113"/>
    </location>
</feature>
<dbReference type="PROSITE" id="PS50227">
    <property type="entry name" value="G_PROTEIN_RECEP_F2_3"/>
    <property type="match status" value="1"/>
</dbReference>
<comment type="similarity">
    <text evidence="2">Belongs to the G-protein coupled receptor 2 family. Adhesion G-protein coupled receptor (ADGR) subfamily.</text>
</comment>
<keyword evidence="7 15" id="KW-1133">Transmembrane helix</keyword>
<feature type="transmembrane region" description="Helical" evidence="15">
    <location>
        <begin position="870"/>
        <end position="892"/>
    </location>
</feature>
<feature type="compositionally biased region" description="Basic and acidic residues" evidence="14">
    <location>
        <begin position="1027"/>
        <end position="1044"/>
    </location>
</feature>
<dbReference type="InterPro" id="IPR032471">
    <property type="entry name" value="AGRL2-4_GAIN_subdom_A"/>
</dbReference>
<evidence type="ECO:0000256" key="9">
    <source>
        <dbReference type="ARBA" id="ARBA00023136"/>
    </source>
</evidence>
<feature type="domain" description="Ig-like" evidence="20">
    <location>
        <begin position="225"/>
        <end position="316"/>
    </location>
</feature>
<dbReference type="InterPro" id="IPR046338">
    <property type="entry name" value="GAIN_dom_sf"/>
</dbReference>
<dbReference type="InterPro" id="IPR001879">
    <property type="entry name" value="GPCR_2_extracellular_dom"/>
</dbReference>
<comment type="subcellular location">
    <subcellularLocation>
        <location evidence="1">Cell membrane</location>
        <topology evidence="1">Multi-pass membrane protein</topology>
    </subcellularLocation>
</comment>
<dbReference type="InterPro" id="IPR013783">
    <property type="entry name" value="Ig-like_fold"/>
</dbReference>
<evidence type="ECO:0000256" key="10">
    <source>
        <dbReference type="ARBA" id="ARBA00023157"/>
    </source>
</evidence>
<gene>
    <name evidence="21" type="ORF">ACJMK2_029466</name>
</gene>
<name>A0ABD3XAP4_SINWO</name>
<dbReference type="FunFam" id="1.20.1070.10:FF:000058">
    <property type="entry name" value="Adhesion G protein-coupled receptor F5"/>
    <property type="match status" value="1"/>
</dbReference>
<evidence type="ECO:0000256" key="14">
    <source>
        <dbReference type="SAM" id="MobiDB-lite"/>
    </source>
</evidence>
<dbReference type="PROSITE" id="PS50024">
    <property type="entry name" value="SEA"/>
    <property type="match status" value="1"/>
</dbReference>
<dbReference type="SMART" id="SM00408">
    <property type="entry name" value="IGc2"/>
    <property type="match status" value="2"/>
</dbReference>
<feature type="domain" description="G-protein coupled receptors family 2 profile 2" evidence="19">
    <location>
        <begin position="682"/>
        <end position="922"/>
    </location>
</feature>
<dbReference type="InterPro" id="IPR000082">
    <property type="entry name" value="SEA_dom"/>
</dbReference>
<evidence type="ECO:0000259" key="20">
    <source>
        <dbReference type="PROSITE" id="PS50835"/>
    </source>
</evidence>
<dbReference type="AlphaFoldDB" id="A0ABD3XAP4"/>
<sequence>NHVITNLTFTIRMTEMNFTDDLNNSSSVLYLSTKNTLLQTLDTLLGHLQGYSRASLLSFRKGSVKVDAKVSVNQFGNISTIESVLKQNVSSGFIGLNGTTIAVDSTYFLSNRGDGYYILDGINITNPGDIFNGSSVNITCITTIVGNVTPSVAWKYNGNNINPVPDSRIRISDIPVALKIPKIIYKTVSFNPVQSSDSGTYECVVMDGNSSPSVMNKTIIVLSQPEVLIQPVTQTVDAGSNVSITCQVVNDANITQMVWYRNGTEINYTNPLSEEEISYCNRTSILKRTNIQYTTIYECRGDNAAGPGNTRQAIIYVVFLGTHDSKTCANETDKRGTNWSRTLQDTSDKKSCPTGMSGEVVRNCSQDGIWKEPSYDNCINTTLLELQKLTDKIKNGLAPNRITDYLVNLTSVTNPNDMELQKAEVQVVSTILDNVIQISNNTKNITNIDVENFLEIASNVIDVKNSPSWQALINEDKEGASIILRNVEIYSSIKAKSTNSTESVKSFNKKNIFVEIGYNPVGDIQFPNTTTNRSAFNNGSSGNFVLYQQQKNGNYTSYSGAYFNIVSGIIQNNLLQKGSVINTGADLEINSAVLSLQLDPAPTSLSPQLTLTFKHISPNYSNPNCRFWKFNANEQGKGAWSDEGCTFVSTSDDTTVCQCDHLTNFAILMSPGKTPLKDQVPLSIISIIGCAISIFCLLVTMVAHLIVWRYVKSARSILLMNLCAALLISYVIFLAGVDRTENKNVCTAVAALLHYFYLSVFLLMLAFGIEIAVSVIYVFETRSRIRWMLPIAWLLPAVIVAVSLGVTKLEGYGNKKFCWLSIQHGLIWSFVGPAALVILLNCIIITVVLYRMFRSTAMMSKSDTIKAKTAVRGICVLLPITGITWVFGILSVNEDLDVFQYIFAILNSLQGLFIFLFHCIFNHHLKDAIEKMNASRKRSKVSVSTTLKSFSHSYGPKTCNTLDEQQKNNASNQEASSTTFFPGSDRQMEKQVETYAKHVQLNNKYAKSSTNIQDKWCGPNNRIRDVKLSNNLRDSKDRRDHDHAQAATSSATRVNASTSVDKDAGHSLRFSEREPKRRSISARIGKAKDITRANKHGKPHERSLNYQYSAFDMVDMDPDTYYDSYENISGYVSYNPYGRFHSYGPLWMYTMNPIQYHQPQRQKSGKKMF</sequence>
<dbReference type="PROSITE" id="PS50835">
    <property type="entry name" value="IG_LIKE"/>
    <property type="match status" value="2"/>
</dbReference>
<evidence type="ECO:0000256" key="11">
    <source>
        <dbReference type="ARBA" id="ARBA00023170"/>
    </source>
</evidence>
<evidence type="ECO:0000259" key="17">
    <source>
        <dbReference type="PROSITE" id="PS50221"/>
    </source>
</evidence>
<dbReference type="SUPFAM" id="SSF111418">
    <property type="entry name" value="Hormone receptor domain"/>
    <property type="match status" value="1"/>
</dbReference>
<feature type="transmembrane region" description="Helical" evidence="15">
    <location>
        <begin position="755"/>
        <end position="779"/>
    </location>
</feature>
<dbReference type="InterPro" id="IPR000832">
    <property type="entry name" value="GPCR_2_secretin-like"/>
</dbReference>
<feature type="domain" description="Ig-like" evidence="20">
    <location>
        <begin position="133"/>
        <end position="220"/>
    </location>
</feature>
<dbReference type="Gene3D" id="2.60.220.50">
    <property type="match status" value="1"/>
</dbReference>
<feature type="compositionally biased region" description="Polar residues" evidence="14">
    <location>
        <begin position="1046"/>
        <end position="1059"/>
    </location>
</feature>
<dbReference type="SUPFAM" id="SSF82671">
    <property type="entry name" value="SEA domain"/>
    <property type="match status" value="1"/>
</dbReference>
<comment type="caution">
    <text evidence="21">The sequence shown here is derived from an EMBL/GenBank/DDBJ whole genome shotgun (WGS) entry which is preliminary data.</text>
</comment>
<dbReference type="CDD" id="cd15040">
    <property type="entry name" value="7tmB2_Adhesion"/>
    <property type="match status" value="1"/>
</dbReference>
<dbReference type="SMART" id="SM00409">
    <property type="entry name" value="IG"/>
    <property type="match status" value="2"/>
</dbReference>
<accession>A0ABD3XAP4</accession>
<keyword evidence="13" id="KW-0807">Transducer</keyword>
<dbReference type="GO" id="GO:0004930">
    <property type="term" value="F:G protein-coupled receptor activity"/>
    <property type="evidence" value="ECO:0007669"/>
    <property type="project" value="UniProtKB-KW"/>
</dbReference>
<evidence type="ECO:0000256" key="8">
    <source>
        <dbReference type="ARBA" id="ARBA00023040"/>
    </source>
</evidence>
<evidence type="ECO:0000313" key="21">
    <source>
        <dbReference type="EMBL" id="KAL3883175.1"/>
    </source>
</evidence>
<dbReference type="Pfam" id="PF13895">
    <property type="entry name" value="Ig_2"/>
    <property type="match status" value="1"/>
</dbReference>
<dbReference type="InterPro" id="IPR008077">
    <property type="entry name" value="GPCR_2_brain_angio_inhib"/>
</dbReference>
<evidence type="ECO:0000256" key="6">
    <source>
        <dbReference type="ARBA" id="ARBA00022737"/>
    </source>
</evidence>
<dbReference type="Proteomes" id="UP001634394">
    <property type="component" value="Unassembled WGS sequence"/>
</dbReference>
<feature type="non-terminal residue" evidence="21">
    <location>
        <position position="1"/>
    </location>
</feature>
<evidence type="ECO:0000256" key="4">
    <source>
        <dbReference type="ARBA" id="ARBA00022692"/>
    </source>
</evidence>
<dbReference type="GO" id="GO:0005886">
    <property type="term" value="C:plasma membrane"/>
    <property type="evidence" value="ECO:0007669"/>
    <property type="project" value="UniProtKB-SubCell"/>
</dbReference>
<feature type="region of interest" description="Disordered" evidence="14">
    <location>
        <begin position="1027"/>
        <end position="1083"/>
    </location>
</feature>
<feature type="compositionally biased region" description="Basic and acidic residues" evidence="14">
    <location>
        <begin position="1060"/>
        <end position="1077"/>
    </location>
</feature>
<dbReference type="InterPro" id="IPR036179">
    <property type="entry name" value="Ig-like_dom_sf"/>
</dbReference>
<dbReference type="PANTHER" id="PTHR12011">
    <property type="entry name" value="ADHESION G-PROTEIN COUPLED RECEPTOR"/>
    <property type="match status" value="1"/>
</dbReference>
<keyword evidence="22" id="KW-1185">Reference proteome</keyword>
<reference evidence="21 22" key="1">
    <citation type="submission" date="2024-11" db="EMBL/GenBank/DDBJ databases">
        <title>Chromosome-level genome assembly of the freshwater bivalve Anodonta woodiana.</title>
        <authorList>
            <person name="Chen X."/>
        </authorList>
    </citation>
    <scope>NUCLEOTIDE SEQUENCE [LARGE SCALE GENOMIC DNA]</scope>
    <source>
        <strain evidence="21">MN2024</strain>
        <tissue evidence="21">Gills</tissue>
    </source>
</reference>
<evidence type="ECO:0000259" key="18">
    <source>
        <dbReference type="PROSITE" id="PS50227"/>
    </source>
</evidence>
<dbReference type="Pfam" id="PF13927">
    <property type="entry name" value="Ig_3"/>
    <property type="match status" value="1"/>
</dbReference>
<evidence type="ECO:0008006" key="23">
    <source>
        <dbReference type="Google" id="ProtNLM"/>
    </source>
</evidence>
<dbReference type="InterPro" id="IPR000203">
    <property type="entry name" value="GPS"/>
</dbReference>
<dbReference type="PROSITE" id="PS50261">
    <property type="entry name" value="G_PROTEIN_RECEP_F2_4"/>
    <property type="match status" value="1"/>
</dbReference>
<dbReference type="SUPFAM" id="SSF48726">
    <property type="entry name" value="Immunoglobulin"/>
    <property type="match status" value="2"/>
</dbReference>
<evidence type="ECO:0000256" key="3">
    <source>
        <dbReference type="ARBA" id="ARBA00022475"/>
    </source>
</evidence>
<dbReference type="InterPro" id="IPR036364">
    <property type="entry name" value="SEA_dom_sf"/>
</dbReference>
<feature type="domain" description="GAIN-B" evidence="17">
    <location>
        <begin position="489"/>
        <end position="675"/>
    </location>
</feature>
<evidence type="ECO:0000256" key="7">
    <source>
        <dbReference type="ARBA" id="ARBA00022989"/>
    </source>
</evidence>
<feature type="transmembrane region" description="Helical" evidence="15">
    <location>
        <begin position="682"/>
        <end position="706"/>
    </location>
</feature>
<dbReference type="PRINTS" id="PR00249">
    <property type="entry name" value="GPCRSECRETIN"/>
</dbReference>
<dbReference type="PANTHER" id="PTHR12011:SF347">
    <property type="entry name" value="FI21270P1-RELATED"/>
    <property type="match status" value="1"/>
</dbReference>
<feature type="compositionally biased region" description="Polar residues" evidence="14">
    <location>
        <begin position="951"/>
        <end position="981"/>
    </location>
</feature>
<dbReference type="InterPro" id="IPR036445">
    <property type="entry name" value="GPCR_2_extracell_dom_sf"/>
</dbReference>
<dbReference type="PRINTS" id="PR01694">
    <property type="entry name" value="BAIPRECURSOR"/>
</dbReference>
<evidence type="ECO:0000256" key="13">
    <source>
        <dbReference type="ARBA" id="ARBA00023224"/>
    </source>
</evidence>
<keyword evidence="9 15" id="KW-0472">Membrane</keyword>
<dbReference type="Gene3D" id="1.20.1070.10">
    <property type="entry name" value="Rhodopsin 7-helix transmembrane proteins"/>
    <property type="match status" value="1"/>
</dbReference>
<evidence type="ECO:0000313" key="22">
    <source>
        <dbReference type="Proteomes" id="UP001634394"/>
    </source>
</evidence>
<dbReference type="PROSITE" id="PS50221">
    <property type="entry name" value="GAIN_B"/>
    <property type="match status" value="1"/>
</dbReference>
<dbReference type="InterPro" id="IPR007110">
    <property type="entry name" value="Ig-like_dom"/>
</dbReference>
<evidence type="ECO:0000259" key="16">
    <source>
        <dbReference type="PROSITE" id="PS50024"/>
    </source>
</evidence>
<keyword evidence="5" id="KW-0732">Signal</keyword>
<feature type="transmembrane region" description="Helical" evidence="15">
    <location>
        <begin position="826"/>
        <end position="850"/>
    </location>
</feature>
<dbReference type="SMART" id="SM00303">
    <property type="entry name" value="GPS"/>
    <property type="match status" value="1"/>
</dbReference>
<evidence type="ECO:0000256" key="2">
    <source>
        <dbReference type="ARBA" id="ARBA00007343"/>
    </source>
</evidence>
<dbReference type="Gene3D" id="4.10.1240.10">
    <property type="entry name" value="GPCR, family 2, extracellular hormone receptor domain"/>
    <property type="match status" value="1"/>
</dbReference>
<feature type="domain" description="G-protein coupled receptors family 2 profile 1" evidence="18">
    <location>
        <begin position="298"/>
        <end position="382"/>
    </location>
</feature>
<feature type="transmembrane region" description="Helical" evidence="15">
    <location>
        <begin position="718"/>
        <end position="735"/>
    </location>
</feature>
<dbReference type="Gene3D" id="2.60.40.10">
    <property type="entry name" value="Immunoglobulins"/>
    <property type="match status" value="2"/>
</dbReference>
<feature type="transmembrane region" description="Helical" evidence="15">
    <location>
        <begin position="786"/>
        <end position="806"/>
    </location>
</feature>
<evidence type="ECO:0000256" key="12">
    <source>
        <dbReference type="ARBA" id="ARBA00023180"/>
    </source>
</evidence>
<protein>
    <recommendedName>
        <fullName evidence="23">Adhesion G protein-coupled receptor L3</fullName>
    </recommendedName>
</protein>
<dbReference type="InterPro" id="IPR017981">
    <property type="entry name" value="GPCR_2-like_7TM"/>
</dbReference>